<dbReference type="PROSITE" id="PS51257">
    <property type="entry name" value="PROKAR_LIPOPROTEIN"/>
    <property type="match status" value="1"/>
</dbReference>
<dbReference type="OrthoDB" id="5515738at2"/>
<dbReference type="RefSeq" id="WP_071899924.1">
    <property type="nucleotide sequence ID" value="NZ_MPIN01000004.1"/>
</dbReference>
<organism evidence="1 2">
    <name type="scientific">Cystobacter ferrugineus</name>
    <dbReference type="NCBI Taxonomy" id="83449"/>
    <lineage>
        <taxon>Bacteria</taxon>
        <taxon>Pseudomonadati</taxon>
        <taxon>Myxococcota</taxon>
        <taxon>Myxococcia</taxon>
        <taxon>Myxococcales</taxon>
        <taxon>Cystobacterineae</taxon>
        <taxon>Archangiaceae</taxon>
        <taxon>Cystobacter</taxon>
    </lineage>
</organism>
<dbReference type="Proteomes" id="UP000182229">
    <property type="component" value="Unassembled WGS sequence"/>
</dbReference>
<dbReference type="STRING" id="83449.BON30_17720"/>
<reference evidence="2" key="1">
    <citation type="submission" date="2016-11" db="EMBL/GenBank/DDBJ databases">
        <authorList>
            <person name="Shukria A."/>
            <person name="Stevens D.C."/>
        </authorList>
    </citation>
    <scope>NUCLEOTIDE SEQUENCE [LARGE SCALE GENOMIC DNA]</scope>
    <source>
        <strain evidence="2">Cbfe23</strain>
    </source>
</reference>
<reference evidence="1 2" key="2">
    <citation type="submission" date="2016-12" db="EMBL/GenBank/DDBJ databases">
        <title>Draft Genome Sequence of Cystobacter ferrugineus Strain Cbfe23.</title>
        <authorList>
            <person name="Akbar S."/>
            <person name="Dowd S.E."/>
            <person name="Stevens D.C."/>
        </authorList>
    </citation>
    <scope>NUCLEOTIDE SEQUENCE [LARGE SCALE GENOMIC DNA]</scope>
    <source>
        <strain evidence="1 2">Cbfe23</strain>
    </source>
</reference>
<evidence type="ECO:0000313" key="1">
    <source>
        <dbReference type="EMBL" id="OJH39765.1"/>
    </source>
</evidence>
<gene>
    <name evidence="1" type="ORF">BON30_17720</name>
</gene>
<evidence type="ECO:0000313" key="2">
    <source>
        <dbReference type="Proteomes" id="UP000182229"/>
    </source>
</evidence>
<name>A0A1L9BBZ6_9BACT</name>
<protein>
    <recommendedName>
        <fullName evidence="3">Thioredoxin</fullName>
    </recommendedName>
</protein>
<keyword evidence="2" id="KW-1185">Reference proteome</keyword>
<sequence length="63" mass="7108">MSRRDILGRLLLGLWVLASGCDVYDKPHRPVPDTFKAHFADGTPLDRQALLGRPWVINLWVPG</sequence>
<dbReference type="EMBL" id="MPIN01000004">
    <property type="protein sequence ID" value="OJH39765.1"/>
    <property type="molecule type" value="Genomic_DNA"/>
</dbReference>
<proteinExistence type="predicted"/>
<comment type="caution">
    <text evidence="1">The sequence shown here is derived from an EMBL/GenBank/DDBJ whole genome shotgun (WGS) entry which is preliminary data.</text>
</comment>
<evidence type="ECO:0008006" key="3">
    <source>
        <dbReference type="Google" id="ProtNLM"/>
    </source>
</evidence>
<accession>A0A1L9BBZ6</accession>
<dbReference type="AlphaFoldDB" id="A0A1L9BBZ6"/>